<dbReference type="Proteomes" id="UP000660680">
    <property type="component" value="Unassembled WGS sequence"/>
</dbReference>
<evidence type="ECO:0000256" key="1">
    <source>
        <dbReference type="SAM" id="MobiDB-lite"/>
    </source>
</evidence>
<dbReference type="AlphaFoldDB" id="A0A918LDP3"/>
<reference evidence="2" key="1">
    <citation type="journal article" date="2014" name="Int. J. Syst. Evol. Microbiol.">
        <title>Complete genome sequence of Corynebacterium casei LMG S-19264T (=DSM 44701T), isolated from a smear-ripened cheese.</title>
        <authorList>
            <consortium name="US DOE Joint Genome Institute (JGI-PGF)"/>
            <person name="Walter F."/>
            <person name="Albersmeier A."/>
            <person name="Kalinowski J."/>
            <person name="Ruckert C."/>
        </authorList>
    </citation>
    <scope>NUCLEOTIDE SEQUENCE</scope>
    <source>
        <strain evidence="2">JCM 3276</strain>
    </source>
</reference>
<evidence type="ECO:0000313" key="3">
    <source>
        <dbReference type="Proteomes" id="UP000660680"/>
    </source>
</evidence>
<gene>
    <name evidence="2" type="ORF">GCM10010171_32490</name>
</gene>
<keyword evidence="3" id="KW-1185">Reference proteome</keyword>
<dbReference type="EMBL" id="BMRB01000002">
    <property type="protein sequence ID" value="GGS35417.1"/>
    <property type="molecule type" value="Genomic_DNA"/>
</dbReference>
<organism evidence="2 3">
    <name type="scientific">Actinokineospora fastidiosa</name>
    <dbReference type="NCBI Taxonomy" id="1816"/>
    <lineage>
        <taxon>Bacteria</taxon>
        <taxon>Bacillati</taxon>
        <taxon>Actinomycetota</taxon>
        <taxon>Actinomycetes</taxon>
        <taxon>Pseudonocardiales</taxon>
        <taxon>Pseudonocardiaceae</taxon>
        <taxon>Actinokineospora</taxon>
    </lineage>
</organism>
<comment type="caution">
    <text evidence="2">The sequence shown here is derived from an EMBL/GenBank/DDBJ whole genome shotgun (WGS) entry which is preliminary data.</text>
</comment>
<name>A0A918LDP3_9PSEU</name>
<proteinExistence type="predicted"/>
<accession>A0A918LDP3</accession>
<evidence type="ECO:0000313" key="2">
    <source>
        <dbReference type="EMBL" id="GGS35417.1"/>
    </source>
</evidence>
<sequence length="89" mass="8843">MGADRPPISAPEALSRYDKTLGKSAPTVTVNSADRRTSPGSPTAAGAASTPPAATATTTPGTTPLTQPLTMMLPPGTRRDLPITSAAGA</sequence>
<feature type="region of interest" description="Disordered" evidence="1">
    <location>
        <begin position="1"/>
        <end position="89"/>
    </location>
</feature>
<reference evidence="2" key="2">
    <citation type="submission" date="2020-09" db="EMBL/GenBank/DDBJ databases">
        <authorList>
            <person name="Sun Q."/>
            <person name="Ohkuma M."/>
        </authorList>
    </citation>
    <scope>NUCLEOTIDE SEQUENCE</scope>
    <source>
        <strain evidence="2">JCM 3276</strain>
    </source>
</reference>
<feature type="compositionally biased region" description="Low complexity" evidence="1">
    <location>
        <begin position="38"/>
        <end position="76"/>
    </location>
</feature>
<protein>
    <submittedName>
        <fullName evidence="2">Uncharacterized protein</fullName>
    </submittedName>
</protein>